<protein>
    <submittedName>
        <fullName evidence="2">Unannotated protein</fullName>
    </submittedName>
</protein>
<dbReference type="PANTHER" id="PTHR10357">
    <property type="entry name" value="ALPHA-AMYLASE FAMILY MEMBER"/>
    <property type="match status" value="1"/>
</dbReference>
<sequence length="277" mass="30812">MPLSRMASWVGPGEYHQTFNFGYMFADWKKEAQRKSITESLEAFGNVGAPSTWVFSNHDVIRHVSRFGMANGVPQGDGIGPNSEQPDEARGLRKGRAATAFMLGLPGGAYLYQGEELGLPEHTTLEGKYREDPTWFRTNGERVGRDGCRVPLPWEAGVNESNGFSTSSGNGWLPQPESYRRYARDTQEGQPGSTLELYKSLLKIRKAHDLGAGDFSWAPEFENENSLAYINKGILVLANFEGHPVTLPAGEILVTTQHDLRVEGELEHDQTVWIKLK</sequence>
<dbReference type="SUPFAM" id="SSF51445">
    <property type="entry name" value="(Trans)glycosidases"/>
    <property type="match status" value="1"/>
</dbReference>
<dbReference type="Pfam" id="PF00128">
    <property type="entry name" value="Alpha-amylase"/>
    <property type="match status" value="1"/>
</dbReference>
<dbReference type="GO" id="GO:0009313">
    <property type="term" value="P:oligosaccharide catabolic process"/>
    <property type="evidence" value="ECO:0007669"/>
    <property type="project" value="TreeGrafter"/>
</dbReference>
<feature type="domain" description="Glycosyl hydrolase family 13 catalytic" evidence="1">
    <location>
        <begin position="34"/>
        <end position="209"/>
    </location>
</feature>
<proteinExistence type="predicted"/>
<dbReference type="AlphaFoldDB" id="A0A6J7JPA6"/>
<dbReference type="Gene3D" id="3.20.20.80">
    <property type="entry name" value="Glycosidases"/>
    <property type="match status" value="1"/>
</dbReference>
<evidence type="ECO:0000313" key="2">
    <source>
        <dbReference type="EMBL" id="CAB4944154.1"/>
    </source>
</evidence>
<organism evidence="2">
    <name type="scientific">freshwater metagenome</name>
    <dbReference type="NCBI Taxonomy" id="449393"/>
    <lineage>
        <taxon>unclassified sequences</taxon>
        <taxon>metagenomes</taxon>
        <taxon>ecological metagenomes</taxon>
    </lineage>
</organism>
<dbReference type="InterPro" id="IPR017853">
    <property type="entry name" value="GH"/>
</dbReference>
<reference evidence="2" key="1">
    <citation type="submission" date="2020-05" db="EMBL/GenBank/DDBJ databases">
        <authorList>
            <person name="Chiriac C."/>
            <person name="Salcher M."/>
            <person name="Ghai R."/>
            <person name="Kavagutti S V."/>
        </authorList>
    </citation>
    <scope>NUCLEOTIDE SEQUENCE</scope>
</reference>
<name>A0A6J7JPA6_9ZZZZ</name>
<evidence type="ECO:0000259" key="1">
    <source>
        <dbReference type="Pfam" id="PF00128"/>
    </source>
</evidence>
<gene>
    <name evidence="2" type="ORF">UFOPK3837_00001</name>
</gene>
<dbReference type="GO" id="GO:0004556">
    <property type="term" value="F:alpha-amylase activity"/>
    <property type="evidence" value="ECO:0007669"/>
    <property type="project" value="TreeGrafter"/>
</dbReference>
<dbReference type="PANTHER" id="PTHR10357:SF179">
    <property type="entry name" value="NEUTRAL AND BASIC AMINO ACID TRANSPORT PROTEIN RBAT"/>
    <property type="match status" value="1"/>
</dbReference>
<dbReference type="EMBL" id="CAFBNO010000001">
    <property type="protein sequence ID" value="CAB4944154.1"/>
    <property type="molecule type" value="Genomic_DNA"/>
</dbReference>
<accession>A0A6J7JPA6</accession>
<dbReference type="InterPro" id="IPR006047">
    <property type="entry name" value="GH13_cat_dom"/>
</dbReference>